<reference evidence="1 2" key="1">
    <citation type="submission" date="2024-01" db="EMBL/GenBank/DDBJ databases">
        <title>The genomes of 5 underutilized Papilionoideae crops provide insights into root nodulation and disease resistanc.</title>
        <authorList>
            <person name="Jiang F."/>
        </authorList>
    </citation>
    <scope>NUCLEOTIDE SEQUENCE [LARGE SCALE GENOMIC DNA]</scope>
    <source>
        <strain evidence="1">DUOXIRENSHENG_FW03</strain>
        <tissue evidence="1">Leaves</tissue>
    </source>
</reference>
<evidence type="ECO:0000313" key="1">
    <source>
        <dbReference type="EMBL" id="KAK7406149.1"/>
    </source>
</evidence>
<proteinExistence type="predicted"/>
<sequence length="193" mass="20909">MVPADFDDGGHISSAYSLRIAPLEISLFSVFEVSLTVTASAIPSFLSSPNSCGRNAETPNEIGSSRTLGTALCTSPYLCGRGAEASECWAQNFGVDLSTLLWAKLARAGPFDSMLYLAYSFDRMLEIKPVVGLSWQPQLPNPLSLKAIDVSNPKPQAVASNSTVWKSNYELVNGLFVPPNDPRKLNKLLRKQV</sequence>
<name>A0AAN9XSQ6_PSOTE</name>
<dbReference type="AlphaFoldDB" id="A0AAN9XSQ6"/>
<organism evidence="1 2">
    <name type="scientific">Psophocarpus tetragonolobus</name>
    <name type="common">Winged bean</name>
    <name type="synonym">Dolichos tetragonolobus</name>
    <dbReference type="NCBI Taxonomy" id="3891"/>
    <lineage>
        <taxon>Eukaryota</taxon>
        <taxon>Viridiplantae</taxon>
        <taxon>Streptophyta</taxon>
        <taxon>Embryophyta</taxon>
        <taxon>Tracheophyta</taxon>
        <taxon>Spermatophyta</taxon>
        <taxon>Magnoliopsida</taxon>
        <taxon>eudicotyledons</taxon>
        <taxon>Gunneridae</taxon>
        <taxon>Pentapetalae</taxon>
        <taxon>rosids</taxon>
        <taxon>fabids</taxon>
        <taxon>Fabales</taxon>
        <taxon>Fabaceae</taxon>
        <taxon>Papilionoideae</taxon>
        <taxon>50 kb inversion clade</taxon>
        <taxon>NPAAA clade</taxon>
        <taxon>indigoferoid/millettioid clade</taxon>
        <taxon>Phaseoleae</taxon>
        <taxon>Psophocarpus</taxon>
    </lineage>
</organism>
<gene>
    <name evidence="1" type="ORF">VNO78_07769</name>
</gene>
<comment type="caution">
    <text evidence="1">The sequence shown here is derived from an EMBL/GenBank/DDBJ whole genome shotgun (WGS) entry which is preliminary data.</text>
</comment>
<evidence type="ECO:0000313" key="2">
    <source>
        <dbReference type="Proteomes" id="UP001386955"/>
    </source>
</evidence>
<dbReference type="EMBL" id="JAYMYS010000002">
    <property type="protein sequence ID" value="KAK7406149.1"/>
    <property type="molecule type" value="Genomic_DNA"/>
</dbReference>
<accession>A0AAN9XSQ6</accession>
<keyword evidence="2" id="KW-1185">Reference proteome</keyword>
<dbReference type="Proteomes" id="UP001386955">
    <property type="component" value="Unassembled WGS sequence"/>
</dbReference>
<protein>
    <submittedName>
        <fullName evidence="1">Uncharacterized protein</fullName>
    </submittedName>
</protein>